<dbReference type="HOGENOM" id="CLU_1259500_0_0_9"/>
<dbReference type="AlphaFoldDB" id="G2PXB9"/>
<dbReference type="InterPro" id="IPR004026">
    <property type="entry name" value="Ada_DNA_repair_Zn-bd"/>
</dbReference>
<feature type="coiled-coil region" evidence="2">
    <location>
        <begin position="85"/>
        <end position="113"/>
    </location>
</feature>
<keyword evidence="1" id="KW-0010">Activator</keyword>
<evidence type="ECO:0000256" key="1">
    <source>
        <dbReference type="ARBA" id="ARBA00023159"/>
    </source>
</evidence>
<keyword evidence="3" id="KW-0472">Membrane</keyword>
<feature type="transmembrane region" description="Helical" evidence="3">
    <location>
        <begin position="5"/>
        <end position="25"/>
    </location>
</feature>
<evidence type="ECO:0000313" key="5">
    <source>
        <dbReference type="EMBL" id="AEM74783.1"/>
    </source>
</evidence>
<keyword evidence="3" id="KW-0812">Transmembrane</keyword>
<dbReference type="EMBL" id="CP003001">
    <property type="protein sequence ID" value="AEM74783.1"/>
    <property type="molecule type" value="Genomic_DNA"/>
</dbReference>
<evidence type="ECO:0000313" key="6">
    <source>
        <dbReference type="Proteomes" id="UP000009257"/>
    </source>
</evidence>
<dbReference type="GO" id="GO:0006281">
    <property type="term" value="P:DNA repair"/>
    <property type="evidence" value="ECO:0007669"/>
    <property type="project" value="InterPro"/>
</dbReference>
<dbReference type="KEGG" id="clc:Calla_2238"/>
<organism evidence="5 6">
    <name type="scientific">Caldicellulosiruptor acetigenus 6A</name>
    <dbReference type="NCBI Taxonomy" id="632516"/>
    <lineage>
        <taxon>Bacteria</taxon>
        <taxon>Bacillati</taxon>
        <taxon>Bacillota</taxon>
        <taxon>Bacillota incertae sedis</taxon>
        <taxon>Caldicellulosiruptorales</taxon>
        <taxon>Caldicellulosiruptoraceae</taxon>
        <taxon>Caldicellulosiruptor</taxon>
    </lineage>
</organism>
<dbReference type="GO" id="GO:0008168">
    <property type="term" value="F:methyltransferase activity"/>
    <property type="evidence" value="ECO:0007669"/>
    <property type="project" value="InterPro"/>
</dbReference>
<keyword evidence="3" id="KW-1133">Transmembrane helix</keyword>
<dbReference type="GO" id="GO:0008270">
    <property type="term" value="F:zinc ion binding"/>
    <property type="evidence" value="ECO:0007669"/>
    <property type="project" value="InterPro"/>
</dbReference>
<evidence type="ECO:0000259" key="4">
    <source>
        <dbReference type="Pfam" id="PF02805"/>
    </source>
</evidence>
<gene>
    <name evidence="5" type="ORF">Calla_2238</name>
</gene>
<dbReference type="InterPro" id="IPR035451">
    <property type="entry name" value="Ada-like_dom_sf"/>
</dbReference>
<reference evidence="5 6" key="1">
    <citation type="submission" date="2011-08" db="EMBL/GenBank/DDBJ databases">
        <title>Complete sequence of Caldicellulosiruptor lactoaceticus 6A.</title>
        <authorList>
            <consortium name="US DOE Joint Genome Institute"/>
            <person name="Lucas S."/>
            <person name="Han J."/>
            <person name="Lapidus A."/>
            <person name="Cheng J.-F."/>
            <person name="Goodwin L."/>
            <person name="Pitluck S."/>
            <person name="Peters L."/>
            <person name="Davenport K."/>
            <person name="Detter J.C."/>
            <person name="Han C."/>
            <person name="Tapia R."/>
            <person name="Land M."/>
            <person name="Hauser L."/>
            <person name="Kyrpides N."/>
            <person name="Ivanova N."/>
            <person name="Ovchinnikova G."/>
            <person name="Pagani I."/>
            <person name="Blumer-Schuette S.E."/>
            <person name="Kelly R.M."/>
            <person name="Woyke T."/>
        </authorList>
    </citation>
    <scope>NUCLEOTIDE SEQUENCE [LARGE SCALE GENOMIC DNA]</scope>
    <source>
        <strain evidence="5 6">6A</strain>
    </source>
</reference>
<dbReference type="GO" id="GO:0003677">
    <property type="term" value="F:DNA binding"/>
    <property type="evidence" value="ECO:0007669"/>
    <property type="project" value="InterPro"/>
</dbReference>
<dbReference type="SUPFAM" id="SSF57884">
    <property type="entry name" value="Ada DNA repair protein, N-terminal domain (N-Ada 10)"/>
    <property type="match status" value="1"/>
</dbReference>
<accession>G2PXB9</accession>
<evidence type="ECO:0000256" key="2">
    <source>
        <dbReference type="SAM" id="Coils"/>
    </source>
</evidence>
<evidence type="ECO:0000256" key="3">
    <source>
        <dbReference type="SAM" id="Phobius"/>
    </source>
</evidence>
<sequence>MKKGIIICIILVVISLSFYFCYKIYSFYHYSGELIGVRGTGIYHRDNCKFIRNISNEKLVFFSDKMAAAEAGYRACKTCKPPDNKKELIEVEKRKAEERKREEEERKNKMNTVDGPDYSKVKILGSSFKKNMIMVEVTGTIKNENSENESWGVSCRVQAIFFDKHKKPIFEAVSDNISLVSGQIKSFDIKVINSIAENIESYKLQLVNFSAVPDWLVAP</sequence>
<keyword evidence="2" id="KW-0175">Coiled coil</keyword>
<name>G2PXB9_9FIRM</name>
<proteinExistence type="predicted"/>
<protein>
    <recommendedName>
        <fullName evidence="4">Ada DNA repair metal-binding domain-containing protein</fullName>
    </recommendedName>
</protein>
<dbReference type="Pfam" id="PF02805">
    <property type="entry name" value="Ada_Zn_binding"/>
    <property type="match status" value="1"/>
</dbReference>
<dbReference type="Proteomes" id="UP000009257">
    <property type="component" value="Chromosome"/>
</dbReference>
<dbReference type="GO" id="GO:0006355">
    <property type="term" value="P:regulation of DNA-templated transcription"/>
    <property type="evidence" value="ECO:0007669"/>
    <property type="project" value="InterPro"/>
</dbReference>
<dbReference type="RefSeq" id="WP_014043249.1">
    <property type="nucleotide sequence ID" value="NC_015949.1"/>
</dbReference>
<feature type="domain" description="Ada DNA repair metal-binding" evidence="4">
    <location>
        <begin position="35"/>
        <end position="81"/>
    </location>
</feature>
<dbReference type="Gene3D" id="3.40.10.10">
    <property type="entry name" value="DNA Methylphosphotriester Repair Domain"/>
    <property type="match status" value="1"/>
</dbReference>